<organism evidence="2 3">
    <name type="scientific">Saccharopolyspora spinosa</name>
    <dbReference type="NCBI Taxonomy" id="60894"/>
    <lineage>
        <taxon>Bacteria</taxon>
        <taxon>Bacillati</taxon>
        <taxon>Actinomycetota</taxon>
        <taxon>Actinomycetes</taxon>
        <taxon>Pseudonocardiales</taxon>
        <taxon>Pseudonocardiaceae</taxon>
        <taxon>Saccharopolyspora</taxon>
    </lineage>
</organism>
<dbReference type="GO" id="GO:0003677">
    <property type="term" value="F:DNA binding"/>
    <property type="evidence" value="ECO:0007669"/>
    <property type="project" value="InterPro"/>
</dbReference>
<dbReference type="PANTHER" id="PTHR47691">
    <property type="entry name" value="REGULATOR-RELATED"/>
    <property type="match status" value="1"/>
</dbReference>
<dbReference type="InterPro" id="IPR027417">
    <property type="entry name" value="P-loop_NTPase"/>
</dbReference>
<dbReference type="InterPro" id="IPR000792">
    <property type="entry name" value="Tscrpt_reg_LuxR_C"/>
</dbReference>
<dbReference type="SUPFAM" id="SSF46894">
    <property type="entry name" value="C-terminal effector domain of the bipartite response regulators"/>
    <property type="match status" value="1"/>
</dbReference>
<dbReference type="PRINTS" id="PR00364">
    <property type="entry name" value="DISEASERSIST"/>
</dbReference>
<feature type="domain" description="HTH luxR-type" evidence="1">
    <location>
        <begin position="714"/>
        <end position="779"/>
    </location>
</feature>
<reference evidence="2" key="1">
    <citation type="submission" date="2017-12" db="EMBL/GenBank/DDBJ databases">
        <title>Sequencing the genomes of 1000 Actinobacteria strains.</title>
        <authorList>
            <person name="Klenk H.-P."/>
        </authorList>
    </citation>
    <scope>NUCLEOTIDE SEQUENCE [LARGE SCALE GENOMIC DNA]</scope>
    <source>
        <strain evidence="2">DSM 44228</strain>
    </source>
</reference>
<dbReference type="PROSITE" id="PS50043">
    <property type="entry name" value="HTH_LUXR_2"/>
    <property type="match status" value="1"/>
</dbReference>
<evidence type="ECO:0000259" key="1">
    <source>
        <dbReference type="PROSITE" id="PS50043"/>
    </source>
</evidence>
<dbReference type="InterPro" id="IPR016032">
    <property type="entry name" value="Sig_transdc_resp-reg_C-effctor"/>
</dbReference>
<dbReference type="CDD" id="cd06170">
    <property type="entry name" value="LuxR_C_like"/>
    <property type="match status" value="1"/>
</dbReference>
<keyword evidence="2" id="KW-0723">Serine/threonine-protein kinase</keyword>
<comment type="caution">
    <text evidence="2">The sequence shown here is derived from an EMBL/GenBank/DDBJ whole genome shotgun (WGS) entry which is preliminary data.</text>
</comment>
<dbReference type="AlphaFoldDB" id="A0A2N3XXN8"/>
<dbReference type="GO" id="GO:0043531">
    <property type="term" value="F:ADP binding"/>
    <property type="evidence" value="ECO:0007669"/>
    <property type="project" value="InterPro"/>
</dbReference>
<dbReference type="PRINTS" id="PR00038">
    <property type="entry name" value="HTHLUXR"/>
</dbReference>
<evidence type="ECO:0000313" key="2">
    <source>
        <dbReference type="EMBL" id="PKW15437.1"/>
    </source>
</evidence>
<proteinExistence type="predicted"/>
<gene>
    <name evidence="2" type="ORF">A8926_3145</name>
</gene>
<dbReference type="Proteomes" id="UP000233786">
    <property type="component" value="Unassembled WGS sequence"/>
</dbReference>
<keyword evidence="2" id="KW-0808">Transferase</keyword>
<dbReference type="STRING" id="994479.GCA_000194155_02298"/>
<dbReference type="Gene3D" id="3.40.50.300">
    <property type="entry name" value="P-loop containing nucleotide triphosphate hydrolases"/>
    <property type="match status" value="1"/>
</dbReference>
<dbReference type="InterPro" id="IPR002182">
    <property type="entry name" value="NB-ARC"/>
</dbReference>
<dbReference type="Pfam" id="PF00931">
    <property type="entry name" value="NB-ARC"/>
    <property type="match status" value="1"/>
</dbReference>
<dbReference type="EMBL" id="PJNB01000001">
    <property type="protein sequence ID" value="PKW15437.1"/>
    <property type="molecule type" value="Genomic_DNA"/>
</dbReference>
<accession>A0A2N3XXN8</accession>
<evidence type="ECO:0000313" key="3">
    <source>
        <dbReference type="Proteomes" id="UP000233786"/>
    </source>
</evidence>
<keyword evidence="3" id="KW-1185">Reference proteome</keyword>
<dbReference type="SUPFAM" id="SSF48452">
    <property type="entry name" value="TPR-like"/>
    <property type="match status" value="1"/>
</dbReference>
<dbReference type="Pfam" id="PF00196">
    <property type="entry name" value="GerE"/>
    <property type="match status" value="1"/>
</dbReference>
<dbReference type="Gene3D" id="1.10.10.10">
    <property type="entry name" value="Winged helix-like DNA-binding domain superfamily/Winged helix DNA-binding domain"/>
    <property type="match status" value="1"/>
</dbReference>
<dbReference type="PANTHER" id="PTHR47691:SF3">
    <property type="entry name" value="HTH-TYPE TRANSCRIPTIONAL REGULATOR RV0890C-RELATED"/>
    <property type="match status" value="1"/>
</dbReference>
<dbReference type="InterPro" id="IPR036388">
    <property type="entry name" value="WH-like_DNA-bd_sf"/>
</dbReference>
<protein>
    <submittedName>
        <fullName evidence="2">Non-specific serine/threonine protein kinase</fullName>
    </submittedName>
</protein>
<keyword evidence="2" id="KW-0418">Kinase</keyword>
<sequence>MAGRTTHRRVGNLPAERTSFVGRRQEIADVREMLSRSRMVTLIGVGGVGKTRLALRAAVQLGRAYRDGAWLVELAEVHEDELVVHTIAQALGIQDWSSRGVEAVLADYVRDKDILIVLDNCEQVLGGCVKACTVLLDVAPALRVLATSRQPLDVYGEHVLVVSTLPVPDPSEVERLRGAEMPNSVRLFVERASAAGFQCVRGHEVVIAKLCRELDGIPLAIELAAARTRFFSVDEILARIGDRFRLLAGGCRTSARHQTLKATMDWSYELCSEEERMLWARMSVFARGMDLKAAEDVCSSADLTPERVLDLTASLVDKSILIRTEVPAGNDTATRTRYQMLATVREYGLSLLGESEKQQLRKRHRDWYLGLAERCAREWFGPDQLEWRARITAEHDNLRAALEFCATQPGQVQAGLRLAGALWFYWTACGFIAEGRKWLDRLLALDSRPTEARATDLWVCSWLASHQGDLEWGRATAERCSALAEELRDQGLAAFGMHLRGVAAMAEGELAEARELCLQAWSRHRAHDTMTSPMVMSLFQAGLVACLQDEPDQATADVAEVLRITAEVGESWTRSWALVVRGLACWMRGDPNAAVADLRESIGFKSRLNDLFGLGVAVEVLAWSYVSLGEHAQAARLFGVLERIWPLVGIPLLGSQQLLDYRKKAEGEARAALGESAFGEIFAETAKLPLEQGLAMAMRGKTRSAPVAPPEARGQRPGWPLTRRELQVAEAVAEGMSNKEIAAQLVISQRTAETHVEHILTKLDFGSRTQIATWLAAQRNSESTT</sequence>
<name>A0A2N3XXN8_SACSN</name>
<dbReference type="GO" id="GO:0006355">
    <property type="term" value="P:regulation of DNA-templated transcription"/>
    <property type="evidence" value="ECO:0007669"/>
    <property type="project" value="InterPro"/>
</dbReference>
<dbReference type="SUPFAM" id="SSF52540">
    <property type="entry name" value="P-loop containing nucleoside triphosphate hydrolases"/>
    <property type="match status" value="1"/>
</dbReference>
<dbReference type="InterPro" id="IPR011990">
    <property type="entry name" value="TPR-like_helical_dom_sf"/>
</dbReference>
<dbReference type="GO" id="GO:0004674">
    <property type="term" value="F:protein serine/threonine kinase activity"/>
    <property type="evidence" value="ECO:0007669"/>
    <property type="project" value="UniProtKB-KW"/>
</dbReference>
<dbReference type="SMART" id="SM00421">
    <property type="entry name" value="HTH_LUXR"/>
    <property type="match status" value="1"/>
</dbReference>
<dbReference type="Gene3D" id="1.25.40.10">
    <property type="entry name" value="Tetratricopeptide repeat domain"/>
    <property type="match status" value="1"/>
</dbReference>